<dbReference type="EMBL" id="CADCWP010000290">
    <property type="protein sequence ID" value="CAA9583582.1"/>
    <property type="molecule type" value="Genomic_DNA"/>
</dbReference>
<feature type="non-terminal residue" evidence="1">
    <location>
        <position position="31"/>
    </location>
</feature>
<dbReference type="AlphaFoldDB" id="A0A6J4VP75"/>
<name>A0A6J4VP75_9DEIN</name>
<reference evidence="1" key="1">
    <citation type="submission" date="2020-02" db="EMBL/GenBank/DDBJ databases">
        <authorList>
            <person name="Meier V. D."/>
        </authorList>
    </citation>
    <scope>NUCLEOTIDE SEQUENCE</scope>
    <source>
        <strain evidence="1">AVDCRST_MAG86</strain>
    </source>
</reference>
<accession>A0A6J4VP75</accession>
<organism evidence="1">
    <name type="scientific">uncultured Truepera sp</name>
    <dbReference type="NCBI Taxonomy" id="543023"/>
    <lineage>
        <taxon>Bacteria</taxon>
        <taxon>Thermotogati</taxon>
        <taxon>Deinococcota</taxon>
        <taxon>Deinococci</taxon>
        <taxon>Trueperales</taxon>
        <taxon>Trueperaceae</taxon>
        <taxon>Truepera</taxon>
        <taxon>environmental samples</taxon>
    </lineage>
</organism>
<sequence length="31" mass="3649">MAQVTNDLPFVALLAQCVKHRPIKRLVKRFR</sequence>
<proteinExistence type="predicted"/>
<protein>
    <submittedName>
        <fullName evidence="1">Uncharacterized protein</fullName>
    </submittedName>
</protein>
<gene>
    <name evidence="1" type="ORF">AVDCRST_MAG86-3160</name>
</gene>
<evidence type="ECO:0000313" key="1">
    <source>
        <dbReference type="EMBL" id="CAA9583582.1"/>
    </source>
</evidence>